<dbReference type="EMBL" id="UINC01131536">
    <property type="protein sequence ID" value="SVD13297.1"/>
    <property type="molecule type" value="Genomic_DNA"/>
</dbReference>
<organism evidence="1">
    <name type="scientific">marine metagenome</name>
    <dbReference type="NCBI Taxonomy" id="408172"/>
    <lineage>
        <taxon>unclassified sequences</taxon>
        <taxon>metagenomes</taxon>
        <taxon>ecological metagenomes</taxon>
    </lineage>
</organism>
<gene>
    <name evidence="1" type="ORF">METZ01_LOCUS366151</name>
</gene>
<dbReference type="AlphaFoldDB" id="A0A382SVQ6"/>
<sequence length="103" mass="11627">MRISLATIWVVVLVAAISAMIYSEIDEPTIRSVTVKNTDIQKEVFALNQRLSVVNEQLYETQYSLTSTEDKVHILASKNREATKQLESINSSFPVEEVVPTTR</sequence>
<proteinExistence type="predicted"/>
<reference evidence="1" key="1">
    <citation type="submission" date="2018-05" db="EMBL/GenBank/DDBJ databases">
        <authorList>
            <person name="Lanie J.A."/>
            <person name="Ng W.-L."/>
            <person name="Kazmierczak K.M."/>
            <person name="Andrzejewski T.M."/>
            <person name="Davidsen T.M."/>
            <person name="Wayne K.J."/>
            <person name="Tettelin H."/>
            <person name="Glass J.I."/>
            <person name="Rusch D."/>
            <person name="Podicherti R."/>
            <person name="Tsui H.-C.T."/>
            <person name="Winkler M.E."/>
        </authorList>
    </citation>
    <scope>NUCLEOTIDE SEQUENCE</scope>
</reference>
<evidence type="ECO:0000313" key="1">
    <source>
        <dbReference type="EMBL" id="SVD13297.1"/>
    </source>
</evidence>
<name>A0A382SVQ6_9ZZZZ</name>
<accession>A0A382SVQ6</accession>
<protein>
    <submittedName>
        <fullName evidence="1">Uncharacterized protein</fullName>
    </submittedName>
</protein>